<gene>
    <name evidence="2" type="ORF">SAMN05421771_3391</name>
</gene>
<evidence type="ECO:0000313" key="2">
    <source>
        <dbReference type="EMBL" id="SFS18237.1"/>
    </source>
</evidence>
<dbReference type="PANTHER" id="PTHR43190:SF3">
    <property type="entry name" value="N-ACETYL-D-GLUCOSAMINE KINASE"/>
    <property type="match status" value="1"/>
</dbReference>
<dbReference type="CDD" id="cd24007">
    <property type="entry name" value="ASKHA_NBD_eukNAGK-like"/>
    <property type="match status" value="1"/>
</dbReference>
<dbReference type="Gene3D" id="3.30.420.40">
    <property type="match status" value="2"/>
</dbReference>
<dbReference type="OrthoDB" id="9772633at2"/>
<dbReference type="Proteomes" id="UP000199024">
    <property type="component" value="Unassembled WGS sequence"/>
</dbReference>
<dbReference type="InterPro" id="IPR052519">
    <property type="entry name" value="Euk-type_GlcNAc_Kinase"/>
</dbReference>
<evidence type="ECO:0000259" key="1">
    <source>
        <dbReference type="Pfam" id="PF01869"/>
    </source>
</evidence>
<reference evidence="2 3" key="1">
    <citation type="submission" date="2016-10" db="EMBL/GenBank/DDBJ databases">
        <authorList>
            <person name="de Groot N.N."/>
        </authorList>
    </citation>
    <scope>NUCLEOTIDE SEQUENCE [LARGE SCALE GENOMIC DNA]</scope>
    <source>
        <strain evidence="2 3">DSM 21001</strain>
    </source>
</reference>
<feature type="domain" description="ATPase BadF/BadG/BcrA/BcrD type" evidence="1">
    <location>
        <begin position="7"/>
        <end position="304"/>
    </location>
</feature>
<protein>
    <submittedName>
        <fullName evidence="2">BadF-type ATPase</fullName>
    </submittedName>
</protein>
<dbReference type="AlphaFoldDB" id="A0A1I6MRK1"/>
<dbReference type="Pfam" id="PF01869">
    <property type="entry name" value="BcrAD_BadFG"/>
    <property type="match status" value="1"/>
</dbReference>
<sequence>MSFYLALDVGGTKTDYALADETHEIARVRTGTIKRMRTDDATATVHLESALADLTALSGVDMKAIRRTCIGTAGETVPLVADWLHAAFDRRVSGERLLLGDVEIALDAAFPGQPGIVVIAGTGSNVAGRAHNGALLNAGGWGPALADQGSGHRIGLQALRAAFLAIDEALDDATRAVPTKLMPAILDFWKLPSREHLIEYANSIPAPDFSALTGLVVAVAEDGDATAKAVMQREGESLAYLVRLIARRLRTMAPDPEWVPQLAFTGSILEKVAPVREALMASLQAEFPTMQTPSEVIDPIAGAIWRARNG</sequence>
<dbReference type="InterPro" id="IPR002731">
    <property type="entry name" value="ATPase_BadF"/>
</dbReference>
<dbReference type="SUPFAM" id="SSF53067">
    <property type="entry name" value="Actin-like ATPase domain"/>
    <property type="match status" value="2"/>
</dbReference>
<keyword evidence="3" id="KW-1185">Reference proteome</keyword>
<proteinExistence type="predicted"/>
<dbReference type="InterPro" id="IPR043129">
    <property type="entry name" value="ATPase_NBD"/>
</dbReference>
<accession>A0A1I6MRK1</accession>
<dbReference type="PANTHER" id="PTHR43190">
    <property type="entry name" value="N-ACETYL-D-GLUCOSAMINE KINASE"/>
    <property type="match status" value="1"/>
</dbReference>
<dbReference type="RefSeq" id="WP_089840889.1">
    <property type="nucleotide sequence ID" value="NZ_FOZL01000001.1"/>
</dbReference>
<evidence type="ECO:0000313" key="3">
    <source>
        <dbReference type="Proteomes" id="UP000199024"/>
    </source>
</evidence>
<dbReference type="STRING" id="474950.SAMN05421771_3391"/>
<name>A0A1I6MRK1_9BACT</name>
<organism evidence="2 3">
    <name type="scientific">Granulicella pectinivorans</name>
    <dbReference type="NCBI Taxonomy" id="474950"/>
    <lineage>
        <taxon>Bacteria</taxon>
        <taxon>Pseudomonadati</taxon>
        <taxon>Acidobacteriota</taxon>
        <taxon>Terriglobia</taxon>
        <taxon>Terriglobales</taxon>
        <taxon>Acidobacteriaceae</taxon>
        <taxon>Granulicella</taxon>
    </lineage>
</organism>
<dbReference type="EMBL" id="FOZL01000001">
    <property type="protein sequence ID" value="SFS18237.1"/>
    <property type="molecule type" value="Genomic_DNA"/>
</dbReference>